<dbReference type="InterPro" id="IPR022742">
    <property type="entry name" value="Hydrolase_4"/>
</dbReference>
<dbReference type="Proteomes" id="UP000504607">
    <property type="component" value="Chromosome 13"/>
</dbReference>
<dbReference type="RefSeq" id="XP_029123771.1">
    <property type="nucleotide sequence ID" value="XM_029267938.1"/>
</dbReference>
<accession>A0A8N4FCU8</accession>
<dbReference type="AlphaFoldDB" id="A0A8N4FCU8"/>
<feature type="domain" description="Serine aminopeptidase S33" evidence="2">
    <location>
        <begin position="164"/>
        <end position="370"/>
    </location>
</feature>
<dbReference type="Pfam" id="PF12146">
    <property type="entry name" value="Hydrolase_4"/>
    <property type="match status" value="1"/>
</dbReference>
<proteinExistence type="predicted"/>
<dbReference type="Gene3D" id="3.40.50.1820">
    <property type="entry name" value="alpha/beta hydrolase"/>
    <property type="match status" value="1"/>
</dbReference>
<keyword evidence="1" id="KW-0472">Membrane</keyword>
<name>A0A8N4FCU8_ELAGV</name>
<keyword evidence="1" id="KW-1133">Transmembrane helix</keyword>
<feature type="transmembrane region" description="Helical" evidence="1">
    <location>
        <begin position="36"/>
        <end position="53"/>
    </location>
</feature>
<protein>
    <submittedName>
        <fullName evidence="4">Uncharacterized protein LOC105056382 isoform X4</fullName>
    </submittedName>
</protein>
<dbReference type="InterPro" id="IPR029058">
    <property type="entry name" value="AB_hydrolase_fold"/>
</dbReference>
<dbReference type="PANTHER" id="PTHR11614">
    <property type="entry name" value="PHOSPHOLIPASE-RELATED"/>
    <property type="match status" value="1"/>
</dbReference>
<dbReference type="SUPFAM" id="SSF53474">
    <property type="entry name" value="alpha/beta-Hydrolases"/>
    <property type="match status" value="1"/>
</dbReference>
<evidence type="ECO:0000256" key="1">
    <source>
        <dbReference type="SAM" id="Phobius"/>
    </source>
</evidence>
<dbReference type="InterPro" id="IPR051044">
    <property type="entry name" value="MAG_DAG_Lipase"/>
</dbReference>
<sequence>MDPAVKPSSMAEAVMLTSGASGRVNALLSLRFLRRLLLLLNAVLLFVLFPFRWRPGLPPCPGPAARDDRREGSRKSGAGAVVVRVPAAMVPRRQREQEAAARRAAAVRRVLAAREEGRRGRDFSLFVTARGETLFTQSWAPDTVKTRFRNLFWGPDLGILGVMYRGHGGSDGLHGYVQSLDYAVSDLVSTLNLKSIFGEGVGREFRLPMLFLWTFNRCSYCTKVLDPKVEACIEGVVLTSPAIRVQPSHPLVLVLAPVFSLIIPRYQFTTAYNNGPPVFRDPEALRLKYSDPLVFTGSIRMTTGYEILQLSTYLQQNLNRVDVPFLVLHGTTDTVTDPEGSRRLYEEASSMDKSIKLYKGFLHDLLIEPERDEVMEDIIGWLNSRL</sequence>
<gene>
    <name evidence="4" type="primary">LOC105056382</name>
</gene>
<evidence type="ECO:0000313" key="4">
    <source>
        <dbReference type="RefSeq" id="XP_029123771.1"/>
    </source>
</evidence>
<keyword evidence="1" id="KW-0812">Transmembrane</keyword>
<keyword evidence="3" id="KW-1185">Reference proteome</keyword>
<evidence type="ECO:0000313" key="3">
    <source>
        <dbReference type="Proteomes" id="UP000504607"/>
    </source>
</evidence>
<organism evidence="3 4">
    <name type="scientific">Elaeis guineensis var. tenera</name>
    <name type="common">Oil palm</name>
    <dbReference type="NCBI Taxonomy" id="51953"/>
    <lineage>
        <taxon>Eukaryota</taxon>
        <taxon>Viridiplantae</taxon>
        <taxon>Streptophyta</taxon>
        <taxon>Embryophyta</taxon>
        <taxon>Tracheophyta</taxon>
        <taxon>Spermatophyta</taxon>
        <taxon>Magnoliopsida</taxon>
        <taxon>Liliopsida</taxon>
        <taxon>Arecaceae</taxon>
        <taxon>Arecoideae</taxon>
        <taxon>Cocoseae</taxon>
        <taxon>Elaeidinae</taxon>
        <taxon>Elaeis</taxon>
    </lineage>
</organism>
<evidence type="ECO:0000259" key="2">
    <source>
        <dbReference type="Pfam" id="PF12146"/>
    </source>
</evidence>
<reference evidence="4" key="1">
    <citation type="submission" date="2025-08" db="UniProtKB">
        <authorList>
            <consortium name="RefSeq"/>
        </authorList>
    </citation>
    <scope>IDENTIFICATION</scope>
</reference>